<protein>
    <submittedName>
        <fullName evidence="1">Uncharacterized protein</fullName>
    </submittedName>
</protein>
<comment type="caution">
    <text evidence="1">The sequence shown here is derived from an EMBL/GenBank/DDBJ whole genome shotgun (WGS) entry which is preliminary data.</text>
</comment>
<dbReference type="AlphaFoldDB" id="A0A1W9KPH4"/>
<proteinExistence type="predicted"/>
<organism evidence="1 2">
    <name type="scientific">Rhodoferax ferrireducens</name>
    <dbReference type="NCBI Taxonomy" id="192843"/>
    <lineage>
        <taxon>Bacteria</taxon>
        <taxon>Pseudomonadati</taxon>
        <taxon>Pseudomonadota</taxon>
        <taxon>Betaproteobacteria</taxon>
        <taxon>Burkholderiales</taxon>
        <taxon>Comamonadaceae</taxon>
        <taxon>Rhodoferax</taxon>
    </lineage>
</organism>
<gene>
    <name evidence="1" type="ORF">BWK72_19260</name>
</gene>
<sequence>MKIERHITAAWAAQLSDKIIMEAIYALQKMDSDETLSGDSGLKNVWGEVCVQAQVQDEHSFFWNTYAETIESLRDGYVVMLDPDARLALWAVTDEGWDYIYDHRAEDVGVGDVPVMAEEIVVKLKDALLSAAADFGNPRIAKFIARHIVAKE</sequence>
<name>A0A1W9KPH4_9BURK</name>
<dbReference type="EMBL" id="MTEI01000024">
    <property type="protein sequence ID" value="OQW86056.1"/>
    <property type="molecule type" value="Genomic_DNA"/>
</dbReference>
<evidence type="ECO:0000313" key="1">
    <source>
        <dbReference type="EMBL" id="OQW86056.1"/>
    </source>
</evidence>
<evidence type="ECO:0000313" key="2">
    <source>
        <dbReference type="Proteomes" id="UP000192505"/>
    </source>
</evidence>
<reference evidence="1 2" key="1">
    <citation type="submission" date="2017-01" db="EMBL/GenBank/DDBJ databases">
        <title>Novel large sulfur bacteria in the metagenomes of groundwater-fed chemosynthetic microbial mats in the Lake Huron basin.</title>
        <authorList>
            <person name="Sharrar A.M."/>
            <person name="Flood B.E."/>
            <person name="Bailey J.V."/>
            <person name="Jones D.S."/>
            <person name="Biddanda B."/>
            <person name="Ruberg S.A."/>
            <person name="Marcus D.N."/>
            <person name="Dick G.J."/>
        </authorList>
    </citation>
    <scope>NUCLEOTIDE SEQUENCE [LARGE SCALE GENOMIC DNA]</scope>
    <source>
        <strain evidence="1">A7</strain>
    </source>
</reference>
<dbReference type="Proteomes" id="UP000192505">
    <property type="component" value="Unassembled WGS sequence"/>
</dbReference>
<accession>A0A1W9KPH4</accession>